<evidence type="ECO:0000313" key="9">
    <source>
        <dbReference type="EMBL" id="GHP12305.1"/>
    </source>
</evidence>
<accession>A0A830I0A5</accession>
<comment type="caution">
    <text evidence="9">The sequence shown here is derived from an EMBL/GenBank/DDBJ whole genome shotgun (WGS) entry which is preliminary data.</text>
</comment>
<feature type="region of interest" description="Disordered" evidence="7">
    <location>
        <begin position="76"/>
        <end position="125"/>
    </location>
</feature>
<keyword evidence="2" id="KW-0808">Transferase</keyword>
<gene>
    <name evidence="9" type="ORF">PPROV_001103300</name>
</gene>
<dbReference type="PROSITE" id="PS00107">
    <property type="entry name" value="PROTEIN_KINASE_ATP"/>
    <property type="match status" value="1"/>
</dbReference>
<evidence type="ECO:0000256" key="4">
    <source>
        <dbReference type="ARBA" id="ARBA00022777"/>
    </source>
</evidence>
<dbReference type="Proteomes" id="UP000660262">
    <property type="component" value="Unassembled WGS sequence"/>
</dbReference>
<protein>
    <recommendedName>
        <fullName evidence="8">Protein kinase domain-containing protein</fullName>
    </recommendedName>
</protein>
<dbReference type="AlphaFoldDB" id="A0A830I0A5"/>
<feature type="binding site" evidence="6">
    <location>
        <position position="178"/>
    </location>
    <ligand>
        <name>ATP</name>
        <dbReference type="ChEBI" id="CHEBI:30616"/>
    </ligand>
</feature>
<dbReference type="SMART" id="SM00220">
    <property type="entry name" value="S_TKc"/>
    <property type="match status" value="1"/>
</dbReference>
<proteinExistence type="predicted"/>
<dbReference type="InterPro" id="IPR017441">
    <property type="entry name" value="Protein_kinase_ATP_BS"/>
</dbReference>
<feature type="compositionally biased region" description="Low complexity" evidence="7">
    <location>
        <begin position="1"/>
        <end position="18"/>
    </location>
</feature>
<feature type="compositionally biased region" description="Low complexity" evidence="7">
    <location>
        <begin position="76"/>
        <end position="111"/>
    </location>
</feature>
<dbReference type="GO" id="GO:0005524">
    <property type="term" value="F:ATP binding"/>
    <property type="evidence" value="ECO:0007669"/>
    <property type="project" value="UniProtKB-UniRule"/>
</dbReference>
<dbReference type="Gene3D" id="3.30.200.20">
    <property type="entry name" value="Phosphorylase Kinase, domain 1"/>
    <property type="match status" value="1"/>
</dbReference>
<feature type="domain" description="Protein kinase" evidence="8">
    <location>
        <begin position="148"/>
        <end position="419"/>
    </location>
</feature>
<evidence type="ECO:0000313" key="10">
    <source>
        <dbReference type="Proteomes" id="UP000660262"/>
    </source>
</evidence>
<dbReference type="InterPro" id="IPR000719">
    <property type="entry name" value="Prot_kinase_dom"/>
</dbReference>
<keyword evidence="10" id="KW-1185">Reference proteome</keyword>
<evidence type="ECO:0000256" key="2">
    <source>
        <dbReference type="ARBA" id="ARBA00022679"/>
    </source>
</evidence>
<keyword evidence="1" id="KW-0723">Serine/threonine-protein kinase</keyword>
<evidence type="ECO:0000259" key="8">
    <source>
        <dbReference type="PROSITE" id="PS50011"/>
    </source>
</evidence>
<reference evidence="9" key="1">
    <citation type="submission" date="2020-10" db="EMBL/GenBank/DDBJ databases">
        <title>Unveiling of a novel bifunctional photoreceptor, Dualchrome1, isolated from a cosmopolitan green alga.</title>
        <authorList>
            <person name="Suzuki S."/>
            <person name="Kawachi M."/>
        </authorList>
    </citation>
    <scope>NUCLEOTIDE SEQUENCE</scope>
    <source>
        <strain evidence="9">NIES 2893</strain>
    </source>
</reference>
<dbReference type="InterPro" id="IPR050205">
    <property type="entry name" value="CDPK_Ser/Thr_kinases"/>
</dbReference>
<dbReference type="InterPro" id="IPR011009">
    <property type="entry name" value="Kinase-like_dom_sf"/>
</dbReference>
<dbReference type="SUPFAM" id="SSF56112">
    <property type="entry name" value="Protein kinase-like (PK-like)"/>
    <property type="match status" value="1"/>
</dbReference>
<keyword evidence="4" id="KW-0418">Kinase</keyword>
<evidence type="ECO:0000256" key="3">
    <source>
        <dbReference type="ARBA" id="ARBA00022741"/>
    </source>
</evidence>
<evidence type="ECO:0000256" key="6">
    <source>
        <dbReference type="PROSITE-ProRule" id="PRU10141"/>
    </source>
</evidence>
<dbReference type="Gene3D" id="1.10.510.10">
    <property type="entry name" value="Transferase(Phosphotransferase) domain 1"/>
    <property type="match status" value="1"/>
</dbReference>
<dbReference type="OrthoDB" id="538199at2759"/>
<dbReference type="GO" id="GO:0004674">
    <property type="term" value="F:protein serine/threonine kinase activity"/>
    <property type="evidence" value="ECO:0007669"/>
    <property type="project" value="UniProtKB-KW"/>
</dbReference>
<organism evidence="9 10">
    <name type="scientific">Pycnococcus provasolii</name>
    <dbReference type="NCBI Taxonomy" id="41880"/>
    <lineage>
        <taxon>Eukaryota</taxon>
        <taxon>Viridiplantae</taxon>
        <taxon>Chlorophyta</taxon>
        <taxon>Pseudoscourfieldiophyceae</taxon>
        <taxon>Pseudoscourfieldiales</taxon>
        <taxon>Pycnococcaceae</taxon>
        <taxon>Pycnococcus</taxon>
    </lineage>
</organism>
<dbReference type="EMBL" id="BNJQ01000040">
    <property type="protein sequence ID" value="GHP12305.1"/>
    <property type="molecule type" value="Genomic_DNA"/>
</dbReference>
<keyword evidence="3 6" id="KW-0547">Nucleotide-binding</keyword>
<feature type="compositionally biased region" description="Polar residues" evidence="7">
    <location>
        <begin position="388"/>
        <end position="414"/>
    </location>
</feature>
<dbReference type="PANTHER" id="PTHR24349">
    <property type="entry name" value="SERINE/THREONINE-PROTEIN KINASE"/>
    <property type="match status" value="1"/>
</dbReference>
<evidence type="ECO:0000256" key="1">
    <source>
        <dbReference type="ARBA" id="ARBA00022527"/>
    </source>
</evidence>
<evidence type="ECO:0000256" key="5">
    <source>
        <dbReference type="ARBA" id="ARBA00022840"/>
    </source>
</evidence>
<sequence>MPAAAAPAPAASLCPRASSRPRPRRVSRAQLQTRQHRGGCTTGGNGGIGLGAGACRLQKACSLSLRVVSRLHGADSSSRTMCTAATSSSSSEHTPTSSSPSTTSKQQQQQSGDNNRKNGDDPNVTWFGYRRDLDEMFDMEATGARFRNGKDTLLGKGGYGRVYKAHLRSDPTKEYAIKCIPKTKSSLGYGATLKYQKMLKREVELHQRMSSAFHVVTLFDVFEDSTHIYLQLELCNGGSLLEHWRDMDMETADGWSEDDARDISREILQVVAQLHDRNVCFRDIKPDNFLYTTKGPDGILKLSDFGLAIDMKPGDPPYTDKCGTPAFVAPEVLHRSAGKQADVWSAGVLIYRLLSGKLPFSTADGHAKLFSSIQGDKPDFASPEWQEVSEQGRQLAQSLLQKNPSARPTAQEALQSEWMAMSRWPQRKPIADE</sequence>
<dbReference type="PROSITE" id="PS50011">
    <property type="entry name" value="PROTEIN_KINASE_DOM"/>
    <property type="match status" value="1"/>
</dbReference>
<name>A0A830I0A5_9CHLO</name>
<evidence type="ECO:0000256" key="7">
    <source>
        <dbReference type="SAM" id="MobiDB-lite"/>
    </source>
</evidence>
<dbReference type="Pfam" id="PF00069">
    <property type="entry name" value="Pkinase"/>
    <property type="match status" value="1"/>
</dbReference>
<keyword evidence="5 6" id="KW-0067">ATP-binding</keyword>
<feature type="region of interest" description="Disordered" evidence="7">
    <location>
        <begin position="1"/>
        <end position="45"/>
    </location>
</feature>
<feature type="region of interest" description="Disordered" evidence="7">
    <location>
        <begin position="387"/>
        <end position="433"/>
    </location>
</feature>